<evidence type="ECO:0000313" key="2">
    <source>
        <dbReference type="Proteomes" id="UP000597886"/>
    </source>
</evidence>
<dbReference type="InterPro" id="IPR009061">
    <property type="entry name" value="DNA-bd_dom_put_sf"/>
</dbReference>
<name>A0AA90YXQ6_9RHOB</name>
<sequence length="71" mass="8339">MSERYLRLSEVTNITGLSRSSIYNMMTENRFPLALRLGVRSVRWREADVEIWLRARPAIELRSFQAEGLPQ</sequence>
<reference evidence="1" key="1">
    <citation type="submission" date="2019-12" db="EMBL/GenBank/DDBJ databases">
        <title>Ruegeria JWLKs population differentiation of coral mucus and skeleton niches.</title>
        <authorList>
            <person name="Luo D."/>
        </authorList>
    </citation>
    <scope>NUCLEOTIDE SEQUENCE</scope>
    <source>
        <strain evidence="1">HKCCD6181</strain>
    </source>
</reference>
<dbReference type="PANTHER" id="PTHR36154:SF1">
    <property type="entry name" value="DNA-BINDING TRANSCRIPTIONAL ACTIVATOR ALPA"/>
    <property type="match status" value="1"/>
</dbReference>
<dbReference type="InterPro" id="IPR010260">
    <property type="entry name" value="AlpA"/>
</dbReference>
<protein>
    <submittedName>
        <fullName evidence="1">AlpA family phage regulatory protein</fullName>
    </submittedName>
</protein>
<dbReference type="SUPFAM" id="SSF46955">
    <property type="entry name" value="Putative DNA-binding domain"/>
    <property type="match status" value="1"/>
</dbReference>
<dbReference type="PANTHER" id="PTHR36154">
    <property type="entry name" value="DNA-BINDING TRANSCRIPTIONAL ACTIVATOR ALPA"/>
    <property type="match status" value="1"/>
</dbReference>
<gene>
    <name evidence="1" type="ORF">GS634_08130</name>
</gene>
<proteinExistence type="predicted"/>
<dbReference type="Proteomes" id="UP000597886">
    <property type="component" value="Unassembled WGS sequence"/>
</dbReference>
<evidence type="ECO:0000313" key="1">
    <source>
        <dbReference type="EMBL" id="NOE18090.1"/>
    </source>
</evidence>
<organism evidence="1 2">
    <name type="scientific">Ruegeria atlantica</name>
    <dbReference type="NCBI Taxonomy" id="81569"/>
    <lineage>
        <taxon>Bacteria</taxon>
        <taxon>Pseudomonadati</taxon>
        <taxon>Pseudomonadota</taxon>
        <taxon>Alphaproteobacteria</taxon>
        <taxon>Rhodobacterales</taxon>
        <taxon>Roseobacteraceae</taxon>
        <taxon>Ruegeria</taxon>
    </lineage>
</organism>
<dbReference type="Pfam" id="PF05930">
    <property type="entry name" value="Phage_AlpA"/>
    <property type="match status" value="1"/>
</dbReference>
<dbReference type="InterPro" id="IPR052931">
    <property type="entry name" value="Prophage_regulatory_activator"/>
</dbReference>
<comment type="caution">
    <text evidence="1">The sequence shown here is derived from an EMBL/GenBank/DDBJ whole genome shotgun (WGS) entry which is preliminary data.</text>
</comment>
<dbReference type="Gene3D" id="1.10.238.160">
    <property type="match status" value="1"/>
</dbReference>
<dbReference type="RefSeq" id="WP_171329464.1">
    <property type="nucleotide sequence ID" value="NZ_WVRA01000002.1"/>
</dbReference>
<dbReference type="EMBL" id="WVRA01000002">
    <property type="protein sequence ID" value="NOE18090.1"/>
    <property type="molecule type" value="Genomic_DNA"/>
</dbReference>
<accession>A0AA90YXQ6</accession>
<dbReference type="AlphaFoldDB" id="A0AA90YXQ6"/>